<evidence type="ECO:0000256" key="1">
    <source>
        <dbReference type="SAM" id="SignalP"/>
    </source>
</evidence>
<evidence type="ECO:0000259" key="2">
    <source>
        <dbReference type="Pfam" id="PF07589"/>
    </source>
</evidence>
<gene>
    <name evidence="3" type="ORF">COA96_16425</name>
</gene>
<dbReference type="AlphaFoldDB" id="A0A2A5AIH5"/>
<reference evidence="4" key="1">
    <citation type="submission" date="2017-08" db="EMBL/GenBank/DDBJ databases">
        <title>A dynamic microbial community with high functional redundancy inhabits the cold, oxic subseafloor aquifer.</title>
        <authorList>
            <person name="Tully B.J."/>
            <person name="Wheat C.G."/>
            <person name="Glazer B.T."/>
            <person name="Huber J.A."/>
        </authorList>
    </citation>
    <scope>NUCLEOTIDE SEQUENCE [LARGE SCALE GENOMIC DNA]</scope>
</reference>
<evidence type="ECO:0000313" key="3">
    <source>
        <dbReference type="EMBL" id="PCJ19049.1"/>
    </source>
</evidence>
<proteinExistence type="predicted"/>
<dbReference type="Proteomes" id="UP000218327">
    <property type="component" value="Unassembled WGS sequence"/>
</dbReference>
<dbReference type="NCBIfam" id="TIGR02595">
    <property type="entry name" value="PEP_CTERM"/>
    <property type="match status" value="1"/>
</dbReference>
<protein>
    <recommendedName>
        <fullName evidence="2">Ice-binding protein C-terminal domain-containing protein</fullName>
    </recommendedName>
</protein>
<feature type="chain" id="PRO_5012133342" description="Ice-binding protein C-terminal domain-containing protein" evidence="1">
    <location>
        <begin position="32"/>
        <end position="242"/>
    </location>
</feature>
<comment type="caution">
    <text evidence="3">The sequence shown here is derived from an EMBL/GenBank/DDBJ whole genome shotgun (WGS) entry which is preliminary data.</text>
</comment>
<keyword evidence="1" id="KW-0732">Signal</keyword>
<accession>A0A2A5AIH5</accession>
<sequence length="242" mass="25254">MKNRNCPSIKRALLKPVLLLGFSCLSVNAFSAPILDQTGNLLANGGLNIGSFDPISGTAISSAANNWSQWTNSGISLTTELITDAEMFGITGVGTKEGDAALRITTGGAGDGGFTFNTYSHPGWDTTGDVTFGAWVYVLSGQMGVFVGSNSTGFDSSLTTSTGGWEFVSVSKSGGGGIINDEPLLYSFGGAADFIVDSLWLNQGLESAHPDTASVPEPSTPFMLGLGILFLVRSLRTRIEYS</sequence>
<dbReference type="Pfam" id="PF07589">
    <property type="entry name" value="PEP-CTERM"/>
    <property type="match status" value="1"/>
</dbReference>
<feature type="domain" description="Ice-binding protein C-terminal" evidence="2">
    <location>
        <begin position="214"/>
        <end position="236"/>
    </location>
</feature>
<name>A0A2A5AIH5_9GAMM</name>
<evidence type="ECO:0000313" key="4">
    <source>
        <dbReference type="Proteomes" id="UP000218327"/>
    </source>
</evidence>
<organism evidence="3 4">
    <name type="scientific">SAR86 cluster bacterium</name>
    <dbReference type="NCBI Taxonomy" id="2030880"/>
    <lineage>
        <taxon>Bacteria</taxon>
        <taxon>Pseudomonadati</taxon>
        <taxon>Pseudomonadota</taxon>
        <taxon>Gammaproteobacteria</taxon>
        <taxon>SAR86 cluster</taxon>
    </lineage>
</organism>
<dbReference type="EMBL" id="NVVJ01000093">
    <property type="protein sequence ID" value="PCJ19049.1"/>
    <property type="molecule type" value="Genomic_DNA"/>
</dbReference>
<feature type="signal peptide" evidence="1">
    <location>
        <begin position="1"/>
        <end position="31"/>
    </location>
</feature>
<dbReference type="InterPro" id="IPR013424">
    <property type="entry name" value="Ice-binding_C"/>
</dbReference>